<reference evidence="1" key="1">
    <citation type="submission" date="2022-11" db="EMBL/GenBank/DDBJ databases">
        <authorList>
            <person name="Petersen C."/>
        </authorList>
    </citation>
    <scope>NUCLEOTIDE SEQUENCE</scope>
    <source>
        <strain evidence="1">IBT 29864</strain>
    </source>
</reference>
<dbReference type="AlphaFoldDB" id="A0A9W9VWD0"/>
<protein>
    <submittedName>
        <fullName evidence="1">Uncharacterized protein</fullName>
    </submittedName>
</protein>
<dbReference type="GeneID" id="81433684"/>
<proteinExistence type="predicted"/>
<evidence type="ECO:0000313" key="1">
    <source>
        <dbReference type="EMBL" id="KAJ5390508.1"/>
    </source>
</evidence>
<evidence type="ECO:0000313" key="2">
    <source>
        <dbReference type="Proteomes" id="UP001147782"/>
    </source>
</evidence>
<organism evidence="1 2">
    <name type="scientific">Penicillium cataractarum</name>
    <dbReference type="NCBI Taxonomy" id="2100454"/>
    <lineage>
        <taxon>Eukaryota</taxon>
        <taxon>Fungi</taxon>
        <taxon>Dikarya</taxon>
        <taxon>Ascomycota</taxon>
        <taxon>Pezizomycotina</taxon>
        <taxon>Eurotiomycetes</taxon>
        <taxon>Eurotiomycetidae</taxon>
        <taxon>Eurotiales</taxon>
        <taxon>Aspergillaceae</taxon>
        <taxon>Penicillium</taxon>
    </lineage>
</organism>
<gene>
    <name evidence="1" type="ORF">N7496_001576</name>
</gene>
<dbReference type="EMBL" id="JAPZBS010000001">
    <property type="protein sequence ID" value="KAJ5390508.1"/>
    <property type="molecule type" value="Genomic_DNA"/>
</dbReference>
<reference evidence="1" key="2">
    <citation type="journal article" date="2023" name="IMA Fungus">
        <title>Comparative genomic study of the Penicillium genus elucidates a diverse pangenome and 15 lateral gene transfer events.</title>
        <authorList>
            <person name="Petersen C."/>
            <person name="Sorensen T."/>
            <person name="Nielsen M.R."/>
            <person name="Sondergaard T.E."/>
            <person name="Sorensen J.L."/>
            <person name="Fitzpatrick D.A."/>
            <person name="Frisvad J.C."/>
            <person name="Nielsen K.L."/>
        </authorList>
    </citation>
    <scope>NUCLEOTIDE SEQUENCE</scope>
    <source>
        <strain evidence="1">IBT 29864</strain>
    </source>
</reference>
<dbReference type="Proteomes" id="UP001147782">
    <property type="component" value="Unassembled WGS sequence"/>
</dbReference>
<dbReference type="OrthoDB" id="3445803at2759"/>
<name>A0A9W9VWD0_9EURO</name>
<dbReference type="InterPro" id="IPR017853">
    <property type="entry name" value="GH"/>
</dbReference>
<sequence length="240" mass="26941">MANSPSTDNTNWQAWMSSISGNDTVPDRFSWHQIGSWQREPDLTVAAFTSLRETYSVAEKPIDVNEYGWPSEQNPANSIYYLSQFERHNIRALRANWGGGSNLHNYMASLIYADDSGYYPNGDWQLYKYYGGMVGDRIATTASSDLLFDVFAVLSDGNLLKVIAGTRTVQASYDLIITGFSKHGLATEGTLDVQSYRFDWGGSEVKVDSPVDLGRASYGYSSDTVSCHGYYMFVARWKYH</sequence>
<dbReference type="SUPFAM" id="SSF51445">
    <property type="entry name" value="(Trans)glycosidases"/>
    <property type="match status" value="1"/>
</dbReference>
<comment type="caution">
    <text evidence="1">The sequence shown here is derived from an EMBL/GenBank/DDBJ whole genome shotgun (WGS) entry which is preliminary data.</text>
</comment>
<accession>A0A9W9VWD0</accession>
<keyword evidence="2" id="KW-1185">Reference proteome</keyword>
<dbReference type="RefSeq" id="XP_056561236.1">
    <property type="nucleotide sequence ID" value="XM_056694507.1"/>
</dbReference>